<reference evidence="2" key="1">
    <citation type="submission" date="2015-12" db="EMBL/GenBank/DDBJ databases">
        <title>Complete genome sequences of two moderately thermophilic Paenibacillus species.</title>
        <authorList>
            <person name="Butler R.III."/>
            <person name="Wang J."/>
            <person name="Stark B.C."/>
            <person name="Pombert J.-F."/>
        </authorList>
    </citation>
    <scope>NUCLEOTIDE SEQUENCE [LARGE SCALE GENOMIC DNA]</scope>
    <source>
        <strain evidence="2">32O-Y</strain>
    </source>
</reference>
<dbReference type="RefSeq" id="WP_062408448.1">
    <property type="nucleotide sequence ID" value="NZ_CP013652.1"/>
</dbReference>
<dbReference type="PATRIC" id="fig|162209.4.peg.1855"/>
<dbReference type="STRING" id="162209.IJ22_17510"/>
<dbReference type="KEGG" id="pnp:IJ22_17510"/>
<evidence type="ECO:0000313" key="2">
    <source>
        <dbReference type="Proteomes" id="UP000061660"/>
    </source>
</evidence>
<gene>
    <name evidence="1" type="ORF">IJ22_17510</name>
</gene>
<keyword evidence="2" id="KW-1185">Reference proteome</keyword>
<organism evidence="1 2">
    <name type="scientific">Paenibacillus naphthalenovorans</name>
    <dbReference type="NCBI Taxonomy" id="162209"/>
    <lineage>
        <taxon>Bacteria</taxon>
        <taxon>Bacillati</taxon>
        <taxon>Bacillota</taxon>
        <taxon>Bacilli</taxon>
        <taxon>Bacillales</taxon>
        <taxon>Paenibacillaceae</taxon>
        <taxon>Paenibacillus</taxon>
    </lineage>
</organism>
<protein>
    <submittedName>
        <fullName evidence="1">Uncharacterized protein</fullName>
    </submittedName>
</protein>
<reference evidence="1 2" key="2">
    <citation type="journal article" date="2016" name="Genome Announc.">
        <title>Complete Genome Sequences of Two Interactive Moderate Thermophiles, Paenibacillus napthalenovorans 32O-Y and Paenibacillus sp. 32O-W.</title>
        <authorList>
            <person name="Butler R.R.III."/>
            <person name="Wang J."/>
            <person name="Stark B.C."/>
            <person name="Pombert J.F."/>
        </authorList>
    </citation>
    <scope>NUCLEOTIDE SEQUENCE [LARGE SCALE GENOMIC DNA]</scope>
    <source>
        <strain evidence="1 2">32O-Y</strain>
    </source>
</reference>
<dbReference type="OrthoDB" id="9990592at2"/>
<sequence>MNRITPEMVLKAYQKTGLKPIRGEYFSDGCACGMGAIYKLHGGNIISGIEVDKYTMNLTSINYMEGFYTGFDGKEDLTEETAFNKEEWMGYVDGKAAWEAVKHLV</sequence>
<proteinExistence type="predicted"/>
<evidence type="ECO:0000313" key="1">
    <source>
        <dbReference type="EMBL" id="ALS22125.1"/>
    </source>
</evidence>
<dbReference type="Proteomes" id="UP000061660">
    <property type="component" value="Chromosome"/>
</dbReference>
<name>A0A0U2W3Y4_9BACL</name>
<dbReference type="AlphaFoldDB" id="A0A0U2W3Y4"/>
<accession>A0A0U2W3Y4</accession>
<dbReference type="EMBL" id="CP013652">
    <property type="protein sequence ID" value="ALS22125.1"/>
    <property type="molecule type" value="Genomic_DNA"/>
</dbReference>